<evidence type="ECO:0000256" key="1">
    <source>
        <dbReference type="ARBA" id="ARBA00004123"/>
    </source>
</evidence>
<dbReference type="Pfam" id="PF17098">
    <property type="entry name" value="Wtap"/>
    <property type="match status" value="1"/>
</dbReference>
<evidence type="ECO:0000256" key="4">
    <source>
        <dbReference type="ARBA" id="ARBA00023187"/>
    </source>
</evidence>
<evidence type="ECO:0000256" key="6">
    <source>
        <dbReference type="SAM" id="MobiDB-lite"/>
    </source>
</evidence>
<protein>
    <submittedName>
        <fullName evidence="7">Uncharacterized protein</fullName>
    </submittedName>
</protein>
<evidence type="ECO:0000256" key="2">
    <source>
        <dbReference type="ARBA" id="ARBA00010313"/>
    </source>
</evidence>
<evidence type="ECO:0000256" key="5">
    <source>
        <dbReference type="ARBA" id="ARBA00023242"/>
    </source>
</evidence>
<dbReference type="GO" id="GO:0006397">
    <property type="term" value="P:mRNA processing"/>
    <property type="evidence" value="ECO:0007669"/>
    <property type="project" value="UniProtKB-KW"/>
</dbReference>
<proteinExistence type="inferred from homology"/>
<organism evidence="7 8">
    <name type="scientific">Theileria parva</name>
    <name type="common">East coast fever infection agent</name>
    <dbReference type="NCBI Taxonomy" id="5875"/>
    <lineage>
        <taxon>Eukaryota</taxon>
        <taxon>Sar</taxon>
        <taxon>Alveolata</taxon>
        <taxon>Apicomplexa</taxon>
        <taxon>Aconoidasida</taxon>
        <taxon>Piroplasmida</taxon>
        <taxon>Theileriidae</taxon>
        <taxon>Theileria</taxon>
    </lineage>
</organism>
<dbReference type="STRING" id="5875.Q4N846"/>
<evidence type="ECO:0000256" key="3">
    <source>
        <dbReference type="ARBA" id="ARBA00022664"/>
    </source>
</evidence>
<dbReference type="InterPro" id="IPR033757">
    <property type="entry name" value="WTAP"/>
</dbReference>
<dbReference type="GO" id="GO:0008380">
    <property type="term" value="P:RNA splicing"/>
    <property type="evidence" value="ECO:0007669"/>
    <property type="project" value="UniProtKB-KW"/>
</dbReference>
<keyword evidence="5" id="KW-0539">Nucleus</keyword>
<name>Q4N846_THEPA</name>
<feature type="compositionally biased region" description="Basic residues" evidence="6">
    <location>
        <begin position="220"/>
        <end position="232"/>
    </location>
</feature>
<keyword evidence="8" id="KW-1185">Reference proteome</keyword>
<dbReference type="InParanoid" id="Q4N846"/>
<comment type="subcellular location">
    <subcellularLocation>
        <location evidence="1">Nucleus</location>
    </subcellularLocation>
</comment>
<feature type="compositionally biased region" description="Basic and acidic residues" evidence="6">
    <location>
        <begin position="183"/>
        <end position="212"/>
    </location>
</feature>
<evidence type="ECO:0000313" key="7">
    <source>
        <dbReference type="EMBL" id="EAN33862.1"/>
    </source>
</evidence>
<dbReference type="AlphaFoldDB" id="Q4N846"/>
<dbReference type="OMA" id="HIQPLFI"/>
<dbReference type="Proteomes" id="UP000001949">
    <property type="component" value="Unassembled WGS sequence"/>
</dbReference>
<dbReference type="VEuPathDB" id="PiroplasmaDB:TpMuguga_01g00624"/>
<dbReference type="KEGG" id="tpv:TP01_0624"/>
<gene>
    <name evidence="7" type="ordered locus">TP01_0624</name>
</gene>
<feature type="region of interest" description="Disordered" evidence="6">
    <location>
        <begin position="183"/>
        <end position="281"/>
    </location>
</feature>
<dbReference type="eggNOG" id="KOG2991">
    <property type="taxonomic scope" value="Eukaryota"/>
</dbReference>
<sequence length="281" mass="32869">MDGEIKLMDLIDTVNGMNDVETVKSYCLSIISTLQKELQNRKSSLSDIRLLRNSYEKSVENNEILDLKAKLNKFSTENTKLKEQLNSKQFSSQSYLTHTIINLTILYTLNYALFTHNFEVLGRYLIDKVRLLKIENDELSKTLLENHIQPLFIELNKEKELNKLMEKRLTELHLMNVQLRKDNSYLSHKSNEPSDSNRKREESTRKGMRDRSSSYSRNNSRSKRSLSPRRRSSSTARSSSPKRKERPSRPSPYSKPSDKQINYRSNNSNDKSKSKHNKSHH</sequence>
<dbReference type="GO" id="GO:0005634">
    <property type="term" value="C:nucleus"/>
    <property type="evidence" value="ECO:0007669"/>
    <property type="project" value="UniProtKB-SubCell"/>
</dbReference>
<reference evidence="7 8" key="1">
    <citation type="journal article" date="2005" name="Science">
        <title>Genome sequence of Theileria parva, a bovine pathogen that transforms lymphocytes.</title>
        <authorList>
            <person name="Gardner M.J."/>
            <person name="Bishop R."/>
            <person name="Shah T."/>
            <person name="de Villiers E.P."/>
            <person name="Carlton J.M."/>
            <person name="Hall N."/>
            <person name="Ren Q."/>
            <person name="Paulsen I.T."/>
            <person name="Pain A."/>
            <person name="Berriman M."/>
            <person name="Wilson R.J.M."/>
            <person name="Sato S."/>
            <person name="Ralph S.A."/>
            <person name="Mann D.J."/>
            <person name="Xiong Z."/>
            <person name="Shallom S.J."/>
            <person name="Weidman J."/>
            <person name="Jiang L."/>
            <person name="Lynn J."/>
            <person name="Weaver B."/>
            <person name="Shoaibi A."/>
            <person name="Domingo A.R."/>
            <person name="Wasawo D."/>
            <person name="Crabtree J."/>
            <person name="Wortman J.R."/>
            <person name="Haas B."/>
            <person name="Angiuoli S.V."/>
            <person name="Creasy T.H."/>
            <person name="Lu C."/>
            <person name="Suh B."/>
            <person name="Silva J.C."/>
            <person name="Utterback T.R."/>
            <person name="Feldblyum T.V."/>
            <person name="Pertea M."/>
            <person name="Allen J."/>
            <person name="Nierman W.C."/>
            <person name="Taracha E.L.N."/>
            <person name="Salzberg S.L."/>
            <person name="White O.R."/>
            <person name="Fitzhugh H.A."/>
            <person name="Morzaria S."/>
            <person name="Venter J.C."/>
            <person name="Fraser C.M."/>
            <person name="Nene V."/>
        </authorList>
    </citation>
    <scope>NUCLEOTIDE SEQUENCE [LARGE SCALE GENOMIC DNA]</scope>
    <source>
        <strain evidence="7 8">Muguga</strain>
    </source>
</reference>
<dbReference type="GO" id="GO:0016556">
    <property type="term" value="P:mRNA modification"/>
    <property type="evidence" value="ECO:0007669"/>
    <property type="project" value="InterPro"/>
</dbReference>
<dbReference type="EMBL" id="AAGK01000001">
    <property type="protein sequence ID" value="EAN33862.1"/>
    <property type="molecule type" value="Genomic_DNA"/>
</dbReference>
<keyword evidence="4" id="KW-0508">mRNA splicing</keyword>
<evidence type="ECO:0000313" key="8">
    <source>
        <dbReference type="Proteomes" id="UP000001949"/>
    </source>
</evidence>
<dbReference type="GO" id="GO:0000381">
    <property type="term" value="P:regulation of alternative mRNA splicing, via spliceosome"/>
    <property type="evidence" value="ECO:0007669"/>
    <property type="project" value="InterPro"/>
</dbReference>
<accession>Q4N846</accession>
<comment type="similarity">
    <text evidence="2">Belongs to the fl(2)d family.</text>
</comment>
<keyword evidence="3" id="KW-0507">mRNA processing</keyword>
<comment type="caution">
    <text evidence="7">The sequence shown here is derived from an EMBL/GenBank/DDBJ whole genome shotgun (WGS) entry which is preliminary data.</text>
</comment>